<dbReference type="Pfam" id="PF14223">
    <property type="entry name" value="Retrotran_gag_2"/>
    <property type="match status" value="1"/>
</dbReference>
<comment type="caution">
    <text evidence="1">The sequence shown here is derived from an EMBL/GenBank/DDBJ whole genome shotgun (WGS) entry which is preliminary data.</text>
</comment>
<evidence type="ECO:0008006" key="3">
    <source>
        <dbReference type="Google" id="ProtNLM"/>
    </source>
</evidence>
<dbReference type="OrthoDB" id="1102035at2759"/>
<dbReference type="PANTHER" id="PTHR47592">
    <property type="entry name" value="PBF68 PROTEIN"/>
    <property type="match status" value="1"/>
</dbReference>
<name>A0A2U1LF69_ARTAN</name>
<evidence type="ECO:0000313" key="1">
    <source>
        <dbReference type="EMBL" id="PWA47657.1"/>
    </source>
</evidence>
<accession>A0A2U1LF69</accession>
<gene>
    <name evidence="1" type="ORF">CTI12_AA498670</name>
</gene>
<evidence type="ECO:0000313" key="2">
    <source>
        <dbReference type="Proteomes" id="UP000245207"/>
    </source>
</evidence>
<dbReference type="STRING" id="35608.A0A2U1LF69"/>
<dbReference type="EMBL" id="PKPP01009709">
    <property type="protein sequence ID" value="PWA47657.1"/>
    <property type="molecule type" value="Genomic_DNA"/>
</dbReference>
<keyword evidence="2" id="KW-1185">Reference proteome</keyword>
<organism evidence="1 2">
    <name type="scientific">Artemisia annua</name>
    <name type="common">Sweet wormwood</name>
    <dbReference type="NCBI Taxonomy" id="35608"/>
    <lineage>
        <taxon>Eukaryota</taxon>
        <taxon>Viridiplantae</taxon>
        <taxon>Streptophyta</taxon>
        <taxon>Embryophyta</taxon>
        <taxon>Tracheophyta</taxon>
        <taxon>Spermatophyta</taxon>
        <taxon>Magnoliopsida</taxon>
        <taxon>eudicotyledons</taxon>
        <taxon>Gunneridae</taxon>
        <taxon>Pentapetalae</taxon>
        <taxon>asterids</taxon>
        <taxon>campanulids</taxon>
        <taxon>Asterales</taxon>
        <taxon>Asteraceae</taxon>
        <taxon>Asteroideae</taxon>
        <taxon>Anthemideae</taxon>
        <taxon>Artemisiinae</taxon>
        <taxon>Artemisia</taxon>
    </lineage>
</organism>
<protein>
    <recommendedName>
        <fullName evidence="3">Zinc finger, CCHC-type</fullName>
    </recommendedName>
</protein>
<dbReference type="Proteomes" id="UP000245207">
    <property type="component" value="Unassembled WGS sequence"/>
</dbReference>
<dbReference type="PANTHER" id="PTHR47592:SF27">
    <property type="entry name" value="OS08G0421700 PROTEIN"/>
    <property type="match status" value="1"/>
</dbReference>
<sequence>MLKKPEKFKGSDFRRWQQKMLFYLTTLHVSNVLTDPEPTDPYVEGQNVPTEAQVADYERAASLWNHNEYNCRNYLLNAIDDSLYDIYSTFSNAREIWISLEKKYRTEVACSKKFVVGKFLNFKMNDAKPVVKQVEELQIIVVGKCISGIRGIIIVMFIFEVLV</sequence>
<proteinExistence type="predicted"/>
<reference evidence="1 2" key="1">
    <citation type="journal article" date="2018" name="Mol. Plant">
        <title>The genome of Artemisia annua provides insight into the evolution of Asteraceae family and artemisinin biosynthesis.</title>
        <authorList>
            <person name="Shen Q."/>
            <person name="Zhang L."/>
            <person name="Liao Z."/>
            <person name="Wang S."/>
            <person name="Yan T."/>
            <person name="Shi P."/>
            <person name="Liu M."/>
            <person name="Fu X."/>
            <person name="Pan Q."/>
            <person name="Wang Y."/>
            <person name="Lv Z."/>
            <person name="Lu X."/>
            <person name="Zhang F."/>
            <person name="Jiang W."/>
            <person name="Ma Y."/>
            <person name="Chen M."/>
            <person name="Hao X."/>
            <person name="Li L."/>
            <person name="Tang Y."/>
            <person name="Lv G."/>
            <person name="Zhou Y."/>
            <person name="Sun X."/>
            <person name="Brodelius P.E."/>
            <person name="Rose J.K.C."/>
            <person name="Tang K."/>
        </authorList>
    </citation>
    <scope>NUCLEOTIDE SEQUENCE [LARGE SCALE GENOMIC DNA]</scope>
    <source>
        <strain evidence="2">cv. Huhao1</strain>
        <tissue evidence="1">Leaf</tissue>
    </source>
</reference>
<dbReference type="AlphaFoldDB" id="A0A2U1LF69"/>